<dbReference type="Proteomes" id="UP000765509">
    <property type="component" value="Unassembled WGS sequence"/>
</dbReference>
<organism evidence="3 4">
    <name type="scientific">Austropuccinia psidii MF-1</name>
    <dbReference type="NCBI Taxonomy" id="1389203"/>
    <lineage>
        <taxon>Eukaryota</taxon>
        <taxon>Fungi</taxon>
        <taxon>Dikarya</taxon>
        <taxon>Basidiomycota</taxon>
        <taxon>Pucciniomycotina</taxon>
        <taxon>Pucciniomycetes</taxon>
        <taxon>Pucciniales</taxon>
        <taxon>Sphaerophragmiaceae</taxon>
        <taxon>Austropuccinia</taxon>
    </lineage>
</organism>
<feature type="region of interest" description="Disordered" evidence="2">
    <location>
        <begin position="62"/>
        <end position="92"/>
    </location>
</feature>
<evidence type="ECO:0000256" key="1">
    <source>
        <dbReference type="SAM" id="Coils"/>
    </source>
</evidence>
<protein>
    <submittedName>
        <fullName evidence="3">Uncharacterized protein</fullName>
    </submittedName>
</protein>
<evidence type="ECO:0000313" key="4">
    <source>
        <dbReference type="Proteomes" id="UP000765509"/>
    </source>
</evidence>
<comment type="caution">
    <text evidence="3">The sequence shown here is derived from an EMBL/GenBank/DDBJ whole genome shotgun (WGS) entry which is preliminary data.</text>
</comment>
<name>A0A9Q3B9G8_9BASI</name>
<keyword evidence="1" id="KW-0175">Coiled coil</keyword>
<feature type="coiled-coil region" evidence="1">
    <location>
        <begin position="257"/>
        <end position="301"/>
    </location>
</feature>
<feature type="compositionally biased region" description="Polar residues" evidence="2">
    <location>
        <begin position="69"/>
        <end position="79"/>
    </location>
</feature>
<feature type="region of interest" description="Disordered" evidence="2">
    <location>
        <begin position="119"/>
        <end position="138"/>
    </location>
</feature>
<dbReference type="AlphaFoldDB" id="A0A9Q3B9G8"/>
<gene>
    <name evidence="3" type="ORF">O181_000904</name>
</gene>
<dbReference type="EMBL" id="AVOT02000122">
    <property type="protein sequence ID" value="MBW0461189.1"/>
    <property type="molecule type" value="Genomic_DNA"/>
</dbReference>
<evidence type="ECO:0000313" key="3">
    <source>
        <dbReference type="EMBL" id="MBW0461189.1"/>
    </source>
</evidence>
<accession>A0A9Q3B9G8</accession>
<feature type="region of interest" description="Disordered" evidence="2">
    <location>
        <begin position="1"/>
        <end position="21"/>
    </location>
</feature>
<proteinExistence type="predicted"/>
<evidence type="ECO:0000256" key="2">
    <source>
        <dbReference type="SAM" id="MobiDB-lite"/>
    </source>
</evidence>
<sequence length="336" mass="38575">MSPVHLRNLGFQRKQPEDREGLYTTRRPGGGHFGHSGGWQDIEGNHTHSAIHIPIQQKTQTRGLEGHGSSFSAPPTRQRSFPMEHGKKEVQPSIPLGRAWSKFPEDLPQRDRLQRPYGNHQRLESHQAVQTPGDSLRLTRSRTNQLSSGFTPFRNQQISCQESPFFTIPGSFQEKTRIQGKKQDHLQRKEERFRPNDPETVGFGERSAQESEVVVHNSRISSPINRNITLTQIEHNVVTPESNLNSDELWLQMYQFAEQAQKKLAELQASHERMKALTASMDKVVKTLQEVHAQLSKASEEINKRLNLVFEEQHHSKRDRDCLDQEIKNCLMSTMT</sequence>
<reference evidence="3" key="1">
    <citation type="submission" date="2021-03" db="EMBL/GenBank/DDBJ databases">
        <title>Draft genome sequence of rust myrtle Austropuccinia psidii MF-1, a brazilian biotype.</title>
        <authorList>
            <person name="Quecine M.C."/>
            <person name="Pachon D.M.R."/>
            <person name="Bonatelli M.L."/>
            <person name="Correr F.H."/>
            <person name="Franceschini L.M."/>
            <person name="Leite T.F."/>
            <person name="Margarido G.R.A."/>
            <person name="Almeida C.A."/>
            <person name="Ferrarezi J.A."/>
            <person name="Labate C.A."/>
        </authorList>
    </citation>
    <scope>NUCLEOTIDE SEQUENCE</scope>
    <source>
        <strain evidence="3">MF-1</strain>
    </source>
</reference>
<keyword evidence="4" id="KW-1185">Reference proteome</keyword>